<dbReference type="InterPro" id="IPR012336">
    <property type="entry name" value="Thioredoxin-like_fold"/>
</dbReference>
<dbReference type="InterPro" id="IPR036249">
    <property type="entry name" value="Thioredoxin-like_sf"/>
</dbReference>
<feature type="non-terminal residue" evidence="2">
    <location>
        <position position="1"/>
    </location>
</feature>
<name>X0VU48_9ZZZZ</name>
<dbReference type="PROSITE" id="PS51352">
    <property type="entry name" value="THIOREDOXIN_2"/>
    <property type="match status" value="1"/>
</dbReference>
<organism evidence="2">
    <name type="scientific">marine sediment metagenome</name>
    <dbReference type="NCBI Taxonomy" id="412755"/>
    <lineage>
        <taxon>unclassified sequences</taxon>
        <taxon>metagenomes</taxon>
        <taxon>ecological metagenomes</taxon>
    </lineage>
</organism>
<proteinExistence type="predicted"/>
<dbReference type="InterPro" id="IPR050553">
    <property type="entry name" value="Thioredoxin_ResA/DsbE_sf"/>
</dbReference>
<feature type="domain" description="Thioredoxin" evidence="1">
    <location>
        <begin position="1"/>
        <end position="114"/>
    </location>
</feature>
<dbReference type="Pfam" id="PF13905">
    <property type="entry name" value="Thioredoxin_8"/>
    <property type="match status" value="1"/>
</dbReference>
<dbReference type="InterPro" id="IPR013766">
    <property type="entry name" value="Thioredoxin_domain"/>
</dbReference>
<comment type="caution">
    <text evidence="2">The sequence shown here is derived from an EMBL/GenBank/DDBJ whole genome shotgun (WGS) entry which is preliminary data.</text>
</comment>
<dbReference type="SUPFAM" id="SSF52833">
    <property type="entry name" value="Thioredoxin-like"/>
    <property type="match status" value="1"/>
</dbReference>
<reference evidence="2" key="1">
    <citation type="journal article" date="2014" name="Front. Microbiol.">
        <title>High frequency of phylogenetically diverse reductive dehalogenase-homologous genes in deep subseafloor sedimentary metagenomes.</title>
        <authorList>
            <person name="Kawai M."/>
            <person name="Futagami T."/>
            <person name="Toyoda A."/>
            <person name="Takaki Y."/>
            <person name="Nishi S."/>
            <person name="Hori S."/>
            <person name="Arai W."/>
            <person name="Tsubouchi T."/>
            <person name="Morono Y."/>
            <person name="Uchiyama I."/>
            <person name="Ito T."/>
            <person name="Fujiyama A."/>
            <person name="Inagaki F."/>
            <person name="Takami H."/>
        </authorList>
    </citation>
    <scope>NUCLEOTIDE SEQUENCE</scope>
    <source>
        <strain evidence="2">Expedition CK06-06</strain>
    </source>
</reference>
<sequence length="114" mass="12781">YRGRLVILDFWASWCVPCRLSMPSLEAMARDLGEDVVLVGVSLDRSEAGARSYVDSRGYTDLVALYGSFSEARDVARDYRVLGIPRTFLIDREGIVRFAGHPNLLSRNLVESLL</sequence>
<dbReference type="EMBL" id="BARS01035724">
    <property type="protein sequence ID" value="GAG21795.1"/>
    <property type="molecule type" value="Genomic_DNA"/>
</dbReference>
<protein>
    <recommendedName>
        <fullName evidence="1">Thioredoxin domain-containing protein</fullName>
    </recommendedName>
</protein>
<dbReference type="PANTHER" id="PTHR42852">
    <property type="entry name" value="THIOL:DISULFIDE INTERCHANGE PROTEIN DSBE"/>
    <property type="match status" value="1"/>
</dbReference>
<dbReference type="InterPro" id="IPR017937">
    <property type="entry name" value="Thioredoxin_CS"/>
</dbReference>
<dbReference type="AlphaFoldDB" id="X0VU48"/>
<evidence type="ECO:0000313" key="2">
    <source>
        <dbReference type="EMBL" id="GAG21795.1"/>
    </source>
</evidence>
<dbReference type="Gene3D" id="3.40.30.10">
    <property type="entry name" value="Glutaredoxin"/>
    <property type="match status" value="1"/>
</dbReference>
<evidence type="ECO:0000259" key="1">
    <source>
        <dbReference type="PROSITE" id="PS51352"/>
    </source>
</evidence>
<gene>
    <name evidence="2" type="ORF">S01H1_55008</name>
</gene>
<dbReference type="CDD" id="cd02966">
    <property type="entry name" value="TlpA_like_family"/>
    <property type="match status" value="1"/>
</dbReference>
<dbReference type="PANTHER" id="PTHR42852:SF17">
    <property type="entry name" value="THIOREDOXIN-LIKE PROTEIN HI_1115"/>
    <property type="match status" value="1"/>
</dbReference>
<dbReference type="PROSITE" id="PS00194">
    <property type="entry name" value="THIOREDOXIN_1"/>
    <property type="match status" value="1"/>
</dbReference>
<accession>X0VU48</accession>